<evidence type="ECO:0000313" key="2">
    <source>
        <dbReference type="EMBL" id="VDM00680.1"/>
    </source>
</evidence>
<evidence type="ECO:0000313" key="4">
    <source>
        <dbReference type="WBParaSite" id="SSLN_0001483601-mRNA-1"/>
    </source>
</evidence>
<gene>
    <name evidence="2" type="ORF">SSLN_LOCUS14294</name>
</gene>
<proteinExistence type="predicted"/>
<dbReference type="AlphaFoldDB" id="A0A183TCU6"/>
<organism evidence="4">
    <name type="scientific">Schistocephalus solidus</name>
    <name type="common">Tapeworm</name>
    <dbReference type="NCBI Taxonomy" id="70667"/>
    <lineage>
        <taxon>Eukaryota</taxon>
        <taxon>Metazoa</taxon>
        <taxon>Spiralia</taxon>
        <taxon>Lophotrochozoa</taxon>
        <taxon>Platyhelminthes</taxon>
        <taxon>Cestoda</taxon>
        <taxon>Eucestoda</taxon>
        <taxon>Diphyllobothriidea</taxon>
        <taxon>Diphyllobothriidae</taxon>
        <taxon>Schistocephalus</taxon>
    </lineage>
</organism>
<evidence type="ECO:0000313" key="3">
    <source>
        <dbReference type="Proteomes" id="UP000275846"/>
    </source>
</evidence>
<reference evidence="4" key="1">
    <citation type="submission" date="2016-06" db="UniProtKB">
        <authorList>
            <consortium name="WormBaseParasite"/>
        </authorList>
    </citation>
    <scope>IDENTIFICATION</scope>
</reference>
<sequence>MNALKGSFYGICFYISSVNEKLLLLLHRTERGITPVFVQYIYRVNCLGGTCKYVQIGPSTSKKLASGEDHVDCSSVLSEATLAFREKTLLWVTCGFFPAATPRATVTTGGLNQAPVSGVVSVSTPGLSDSRTSHLPPLKKSYGGGDSNPVGGPA</sequence>
<keyword evidence="3" id="KW-1185">Reference proteome</keyword>
<evidence type="ECO:0000256" key="1">
    <source>
        <dbReference type="SAM" id="MobiDB-lite"/>
    </source>
</evidence>
<dbReference type="WBParaSite" id="SSLN_0001483601-mRNA-1">
    <property type="protein sequence ID" value="SSLN_0001483601-mRNA-1"/>
    <property type="gene ID" value="SSLN_0001483601"/>
</dbReference>
<accession>A0A183TCU6</accession>
<protein>
    <submittedName>
        <fullName evidence="2 4">Uncharacterized protein</fullName>
    </submittedName>
</protein>
<feature type="region of interest" description="Disordered" evidence="1">
    <location>
        <begin position="122"/>
        <end position="154"/>
    </location>
</feature>
<name>A0A183TCU6_SCHSO</name>
<reference evidence="2 3" key="2">
    <citation type="submission" date="2018-11" db="EMBL/GenBank/DDBJ databases">
        <authorList>
            <consortium name="Pathogen Informatics"/>
        </authorList>
    </citation>
    <scope>NUCLEOTIDE SEQUENCE [LARGE SCALE GENOMIC DNA]</scope>
    <source>
        <strain evidence="2 3">NST_G2</strain>
    </source>
</reference>
<dbReference type="EMBL" id="UYSU01038822">
    <property type="protein sequence ID" value="VDM00680.1"/>
    <property type="molecule type" value="Genomic_DNA"/>
</dbReference>
<dbReference type="Proteomes" id="UP000275846">
    <property type="component" value="Unassembled WGS sequence"/>
</dbReference>